<name>G7WGQ6_DESOD</name>
<dbReference type="InterPro" id="IPR027417">
    <property type="entry name" value="P-loop_NTPase"/>
</dbReference>
<organism evidence="9 10">
    <name type="scientific">Desulfosporosinus orientis (strain ATCC 19365 / DSM 765 / NCIMB 8382 / VKM B-1628 / Singapore I)</name>
    <name type="common">Desulfotomaculum orientis</name>
    <dbReference type="NCBI Taxonomy" id="768706"/>
    <lineage>
        <taxon>Bacteria</taxon>
        <taxon>Bacillati</taxon>
        <taxon>Bacillota</taxon>
        <taxon>Clostridia</taxon>
        <taxon>Eubacteriales</taxon>
        <taxon>Desulfitobacteriaceae</taxon>
        <taxon>Desulfosporosinus</taxon>
    </lineage>
</organism>
<dbReference type="SUPFAM" id="SSF54631">
    <property type="entry name" value="CBS-domain pair"/>
    <property type="match status" value="1"/>
</dbReference>
<feature type="domain" description="PAS" evidence="7">
    <location>
        <begin position="257"/>
        <end position="311"/>
    </location>
</feature>
<dbReference type="eggNOG" id="COG0517">
    <property type="taxonomic scope" value="Bacteria"/>
</dbReference>
<dbReference type="Gene3D" id="3.10.580.10">
    <property type="entry name" value="CBS-domain"/>
    <property type="match status" value="1"/>
</dbReference>
<dbReference type="InterPro" id="IPR000014">
    <property type="entry name" value="PAS"/>
</dbReference>
<dbReference type="InterPro" id="IPR025662">
    <property type="entry name" value="Sigma_54_int_dom_ATP-bd_1"/>
</dbReference>
<dbReference type="PROSITE" id="PS51371">
    <property type="entry name" value="CBS"/>
    <property type="match status" value="1"/>
</dbReference>
<dbReference type="AlphaFoldDB" id="G7WGQ6"/>
<keyword evidence="2" id="KW-0067">ATP-binding</keyword>
<dbReference type="Gene3D" id="1.10.10.60">
    <property type="entry name" value="Homeodomain-like"/>
    <property type="match status" value="1"/>
</dbReference>
<reference evidence="9 10" key="2">
    <citation type="journal article" date="2012" name="J. Bacteriol.">
        <title>Complete genome sequences of Desulfosporosinus orientis DSM765T, Desulfosporosinus youngiae DSM17734T, Desulfosporosinus meridiei DSM13257T, and Desulfosporosinus acidiphilus DSM22704T.</title>
        <authorList>
            <person name="Pester M."/>
            <person name="Brambilla E."/>
            <person name="Alazard D."/>
            <person name="Rattei T."/>
            <person name="Weinmaier T."/>
            <person name="Han J."/>
            <person name="Lucas S."/>
            <person name="Lapidus A."/>
            <person name="Cheng J.F."/>
            <person name="Goodwin L."/>
            <person name="Pitluck S."/>
            <person name="Peters L."/>
            <person name="Ovchinnikova G."/>
            <person name="Teshima H."/>
            <person name="Detter J.C."/>
            <person name="Han C.S."/>
            <person name="Tapia R."/>
            <person name="Land M.L."/>
            <person name="Hauser L."/>
            <person name="Kyrpides N.C."/>
            <person name="Ivanova N.N."/>
            <person name="Pagani I."/>
            <person name="Huntmann M."/>
            <person name="Wei C.L."/>
            <person name="Davenport K.W."/>
            <person name="Daligault H."/>
            <person name="Chain P.S."/>
            <person name="Chen A."/>
            <person name="Mavromatis K."/>
            <person name="Markowitz V."/>
            <person name="Szeto E."/>
            <person name="Mikhailova N."/>
            <person name="Pati A."/>
            <person name="Wagner M."/>
            <person name="Woyke T."/>
            <person name="Ollivier B."/>
            <person name="Klenk H.P."/>
            <person name="Spring S."/>
            <person name="Loy A."/>
        </authorList>
    </citation>
    <scope>NUCLEOTIDE SEQUENCE [LARGE SCALE GENOMIC DNA]</scope>
    <source>
        <strain evidence="10">ATCC 19365 / DSM 765 / NCIMB 8382 / VKM B-1628</strain>
    </source>
</reference>
<evidence type="ECO:0000313" key="9">
    <source>
        <dbReference type="EMBL" id="AET68492.1"/>
    </source>
</evidence>
<feature type="domain" description="CBS" evidence="8">
    <location>
        <begin position="21"/>
        <end position="79"/>
    </location>
</feature>
<dbReference type="PROSITE" id="PS50045">
    <property type="entry name" value="SIGMA54_INTERACT_4"/>
    <property type="match status" value="1"/>
</dbReference>
<keyword evidence="5" id="KW-0129">CBS domain</keyword>
<dbReference type="Pfam" id="PF25601">
    <property type="entry name" value="AAA_lid_14"/>
    <property type="match status" value="1"/>
</dbReference>
<keyword evidence="3" id="KW-0805">Transcription regulation</keyword>
<reference evidence="10" key="1">
    <citation type="submission" date="2011-11" db="EMBL/GenBank/DDBJ databases">
        <title>Complete sequence of Desulfosporosinus orientis DSM 765.</title>
        <authorList>
            <person name="Lucas S."/>
            <person name="Han J."/>
            <person name="Lapidus A."/>
            <person name="Cheng J.-F."/>
            <person name="Goodwin L."/>
            <person name="Pitluck S."/>
            <person name="Peters L."/>
            <person name="Ovchinnikova G."/>
            <person name="Teshima H."/>
            <person name="Detter J.C."/>
            <person name="Han C."/>
            <person name="Tapia R."/>
            <person name="Land M."/>
            <person name="Hauser L."/>
            <person name="Kyrpides N."/>
            <person name="Ivanova N."/>
            <person name="Pagani I."/>
            <person name="Pester M."/>
            <person name="Spring S."/>
            <person name="Ollivier B."/>
            <person name="Rattei T."/>
            <person name="Klenk H.-P."/>
            <person name="Wagner M."/>
            <person name="Loy A."/>
            <person name="Woyke T."/>
        </authorList>
    </citation>
    <scope>NUCLEOTIDE SEQUENCE [LARGE SCALE GENOMIC DNA]</scope>
    <source>
        <strain evidence="10">ATCC 19365 / DSM 765 / NCIMB 8382 / VKM B-1628</strain>
    </source>
</reference>
<dbReference type="PANTHER" id="PTHR32071">
    <property type="entry name" value="TRANSCRIPTIONAL REGULATORY PROTEIN"/>
    <property type="match status" value="1"/>
</dbReference>
<keyword evidence="4" id="KW-0804">Transcription</keyword>
<dbReference type="SMART" id="SM00091">
    <property type="entry name" value="PAS"/>
    <property type="match status" value="2"/>
</dbReference>
<dbReference type="InterPro" id="IPR025944">
    <property type="entry name" value="Sigma_54_int_dom_CS"/>
</dbReference>
<dbReference type="KEGG" id="dor:Desor_2966"/>
<dbReference type="PROSITE" id="PS50112">
    <property type="entry name" value="PAS"/>
    <property type="match status" value="2"/>
</dbReference>
<dbReference type="InterPro" id="IPR000644">
    <property type="entry name" value="CBS_dom"/>
</dbReference>
<dbReference type="Gene3D" id="3.30.450.20">
    <property type="entry name" value="PAS domain"/>
    <property type="match status" value="2"/>
</dbReference>
<evidence type="ECO:0000256" key="1">
    <source>
        <dbReference type="ARBA" id="ARBA00022741"/>
    </source>
</evidence>
<dbReference type="eggNOG" id="COG3290">
    <property type="taxonomic scope" value="Bacteria"/>
</dbReference>
<dbReference type="STRING" id="768706.Desor_2966"/>
<dbReference type="InterPro" id="IPR046342">
    <property type="entry name" value="CBS_dom_sf"/>
</dbReference>
<dbReference type="GO" id="GO:0006355">
    <property type="term" value="P:regulation of DNA-templated transcription"/>
    <property type="evidence" value="ECO:0007669"/>
    <property type="project" value="InterPro"/>
</dbReference>
<evidence type="ECO:0000313" key="10">
    <source>
        <dbReference type="Proteomes" id="UP000006346"/>
    </source>
</evidence>
<dbReference type="SUPFAM" id="SSF52540">
    <property type="entry name" value="P-loop containing nucleoside triphosphate hydrolases"/>
    <property type="match status" value="1"/>
</dbReference>
<dbReference type="PANTHER" id="PTHR32071:SF57">
    <property type="entry name" value="C4-DICARBOXYLATE TRANSPORT TRANSCRIPTIONAL REGULATORY PROTEIN DCTD"/>
    <property type="match status" value="1"/>
</dbReference>
<dbReference type="RefSeq" id="WP_014185300.1">
    <property type="nucleotide sequence ID" value="NC_016584.1"/>
</dbReference>
<dbReference type="Proteomes" id="UP000006346">
    <property type="component" value="Chromosome"/>
</dbReference>
<dbReference type="InterPro" id="IPR035965">
    <property type="entry name" value="PAS-like_dom_sf"/>
</dbReference>
<accession>G7WGQ6</accession>
<dbReference type="EMBL" id="CP003108">
    <property type="protein sequence ID" value="AET68492.1"/>
    <property type="molecule type" value="Genomic_DNA"/>
</dbReference>
<dbReference type="InterPro" id="IPR002078">
    <property type="entry name" value="Sigma_54_int"/>
</dbReference>
<dbReference type="Pfam" id="PF13188">
    <property type="entry name" value="PAS_8"/>
    <property type="match status" value="1"/>
</dbReference>
<gene>
    <name evidence="9" type="ordered locus">Desor_2966</name>
</gene>
<keyword evidence="1" id="KW-0547">Nucleotide-binding</keyword>
<dbReference type="Pfam" id="PF00158">
    <property type="entry name" value="Sigma54_activat"/>
    <property type="match status" value="1"/>
</dbReference>
<dbReference type="CDD" id="cd00009">
    <property type="entry name" value="AAA"/>
    <property type="match status" value="1"/>
</dbReference>
<keyword evidence="9" id="KW-0238">DNA-binding</keyword>
<dbReference type="Pfam" id="PF00571">
    <property type="entry name" value="CBS"/>
    <property type="match status" value="1"/>
</dbReference>
<dbReference type="Pfam" id="PF02954">
    <property type="entry name" value="HTH_8"/>
    <property type="match status" value="1"/>
</dbReference>
<evidence type="ECO:0000259" key="6">
    <source>
        <dbReference type="PROSITE" id="PS50045"/>
    </source>
</evidence>
<dbReference type="Gene3D" id="3.40.50.300">
    <property type="entry name" value="P-loop containing nucleotide triphosphate hydrolases"/>
    <property type="match status" value="1"/>
</dbReference>
<feature type="domain" description="Sigma-54 factor interaction" evidence="6">
    <location>
        <begin position="399"/>
        <end position="629"/>
    </location>
</feature>
<dbReference type="Pfam" id="PF13426">
    <property type="entry name" value="PAS_9"/>
    <property type="match status" value="1"/>
</dbReference>
<sequence length="707" mass="79082">MAVNEKLAYIARAQLPVKELMNRSFQVIRPEDNLRKVLEICLETKLDTLPVVDENDRMIGVLPKGRLYDALLESQGLDEPCASYVIYYPIEHSMENAYINQAAMIERSYKRRAGNVPVLNSGGKVVGIIGKVEYLRETLALTIESYVLLESVFQTIYEGMIVVDNEGTISRINQSAQKMFCLQEDKALNTKIQDLIPEVEFIPGFNLGVKRTIRSVPVIMNQVPIQEEGKQIGYNLAFLDLSNIEDIAQELEIVKELKNTVTGVLRASSDGVFISGRNGVIIYVNEKACNLLGVSSDKLIGLSLASVFHNDLPLQAARTGIAEVDICRFDGKNCLIHHLPVKDKEDEFGPVRIFTTIYLADKKLTEDIARTWLSLRQQVQYYREALLKKGMEKSGFESIVSNNPEVIKITLEAQQIARSSSTVLLVGESGVGKDLFARAIHLASPRADQIFVKINCAAIPETLLESELFGYAPGSFTGASKKGKPGYFEQADLGTIFLDEIGEMPLSIQVKILQVIQEKQFMRIGGTTQQKVDVRIIAATNRDLKEAIAKGTFREDLYYRLNVIEFTLPPLRSRPEDILPLAEFFVQKNNRTLGTSIIGIDRASQAALTNYSWPGNIRELENAIERAANYAWEGEIGVEHLPPHILQNENIQIVQEPSSFRTSLDNTDKNIIIDALKKAEGNKSAAAKILKISRSSFYRRMAKYNLC</sequence>
<dbReference type="PROSITE" id="PS00688">
    <property type="entry name" value="SIGMA54_INTERACT_3"/>
    <property type="match status" value="1"/>
</dbReference>
<dbReference type="eggNOG" id="COG3829">
    <property type="taxonomic scope" value="Bacteria"/>
</dbReference>
<dbReference type="InterPro" id="IPR002197">
    <property type="entry name" value="HTH_Fis"/>
</dbReference>
<dbReference type="SUPFAM" id="SSF46689">
    <property type="entry name" value="Homeodomain-like"/>
    <property type="match status" value="1"/>
</dbReference>
<protein>
    <submittedName>
        <fullName evidence="9">Transcriptional regulator containing PAS, AAA-type ATPase, and DNA-binding domains</fullName>
    </submittedName>
</protein>
<dbReference type="FunFam" id="3.40.50.300:FF:000006">
    <property type="entry name" value="DNA-binding transcriptional regulator NtrC"/>
    <property type="match status" value="1"/>
</dbReference>
<keyword evidence="10" id="KW-1185">Reference proteome</keyword>
<evidence type="ECO:0000256" key="4">
    <source>
        <dbReference type="ARBA" id="ARBA00023163"/>
    </source>
</evidence>
<dbReference type="OrthoDB" id="9803970at2"/>
<dbReference type="HOGENOM" id="CLU_000445_8_1_9"/>
<evidence type="ECO:0000259" key="7">
    <source>
        <dbReference type="PROSITE" id="PS50112"/>
    </source>
</evidence>
<dbReference type="Gene3D" id="1.10.8.60">
    <property type="match status" value="1"/>
</dbReference>
<dbReference type="NCBIfam" id="TIGR00229">
    <property type="entry name" value="sensory_box"/>
    <property type="match status" value="1"/>
</dbReference>
<dbReference type="CDD" id="cd00130">
    <property type="entry name" value="PAS"/>
    <property type="match status" value="2"/>
</dbReference>
<dbReference type="PRINTS" id="PR01590">
    <property type="entry name" value="HTHFIS"/>
</dbReference>
<dbReference type="InterPro" id="IPR003593">
    <property type="entry name" value="AAA+_ATPase"/>
</dbReference>
<dbReference type="GO" id="GO:0005524">
    <property type="term" value="F:ATP binding"/>
    <property type="evidence" value="ECO:0007669"/>
    <property type="project" value="UniProtKB-KW"/>
</dbReference>
<dbReference type="CDD" id="cd02205">
    <property type="entry name" value="CBS_pair_SF"/>
    <property type="match status" value="1"/>
</dbReference>
<dbReference type="SUPFAM" id="SSF55785">
    <property type="entry name" value="PYP-like sensor domain (PAS domain)"/>
    <property type="match status" value="2"/>
</dbReference>
<proteinExistence type="predicted"/>
<dbReference type="InterPro" id="IPR009057">
    <property type="entry name" value="Homeodomain-like_sf"/>
</dbReference>
<evidence type="ECO:0000256" key="5">
    <source>
        <dbReference type="PROSITE-ProRule" id="PRU00703"/>
    </source>
</evidence>
<evidence type="ECO:0000259" key="8">
    <source>
        <dbReference type="PROSITE" id="PS51371"/>
    </source>
</evidence>
<evidence type="ECO:0000256" key="2">
    <source>
        <dbReference type="ARBA" id="ARBA00022840"/>
    </source>
</evidence>
<dbReference type="SMART" id="SM00382">
    <property type="entry name" value="AAA"/>
    <property type="match status" value="1"/>
</dbReference>
<dbReference type="InterPro" id="IPR058031">
    <property type="entry name" value="AAA_lid_NorR"/>
</dbReference>
<dbReference type="PATRIC" id="fig|768706.3.peg.2979"/>
<feature type="domain" description="PAS" evidence="7">
    <location>
        <begin position="145"/>
        <end position="196"/>
    </location>
</feature>
<evidence type="ECO:0000256" key="3">
    <source>
        <dbReference type="ARBA" id="ARBA00023015"/>
    </source>
</evidence>
<dbReference type="PROSITE" id="PS00675">
    <property type="entry name" value="SIGMA54_INTERACT_1"/>
    <property type="match status" value="1"/>
</dbReference>
<dbReference type="GO" id="GO:0043565">
    <property type="term" value="F:sequence-specific DNA binding"/>
    <property type="evidence" value="ECO:0007669"/>
    <property type="project" value="InterPro"/>
</dbReference>